<dbReference type="EC" id="1.1.1.193" evidence="7"/>
<sequence>MSTGAADSLIDERKLTDAVASGFAAAIGAALAFLGNTAPNPPVGCAILDAQGRLLATGGHERAGLPHAEAAALNALRESGRWDDARTLVVTLEPCNHRGRTGPCTEAILRSPVREVWIGCPDPNPNVSGHGAARLAKAGLAVRTLDGDGPIARRCAALIAPFRRLAVERKPWITVKQAIDRHGSMLPPAGQSTFTSERSLLLAHRLRRATDAIVTGTGTVLADRPGFDVRRLPDHPGRRRLLVVVGNRTLPSDWMEAAAGRFVLRRVPGPDLVPAVLAEAGAMWAMAEAGPSLLASLEEAGLWNDRLVITRGAEGEPDRLAIDVADARAASPLPLLPELSRCLEEGACSLGS</sequence>
<keyword evidence="15" id="KW-1185">Reference proteome</keyword>
<dbReference type="PROSITE" id="PS00903">
    <property type="entry name" value="CYT_DCMP_DEAMINASES_1"/>
    <property type="match status" value="1"/>
</dbReference>
<dbReference type="CDD" id="cd01284">
    <property type="entry name" value="Riboflavin_deaminase-reductase"/>
    <property type="match status" value="1"/>
</dbReference>
<dbReference type="Proteomes" id="UP001524587">
    <property type="component" value="Unassembled WGS sequence"/>
</dbReference>
<evidence type="ECO:0000313" key="15">
    <source>
        <dbReference type="Proteomes" id="UP001524587"/>
    </source>
</evidence>
<comment type="caution">
    <text evidence="14">The sequence shown here is derived from an EMBL/GenBank/DDBJ whole genome shotgun (WGS) entry which is preliminary data.</text>
</comment>
<dbReference type="Pfam" id="PF00383">
    <property type="entry name" value="dCMP_cyt_deam_1"/>
    <property type="match status" value="1"/>
</dbReference>
<evidence type="ECO:0000256" key="12">
    <source>
        <dbReference type="ARBA" id="ARBA00023268"/>
    </source>
</evidence>
<dbReference type="NCBIfam" id="TIGR00326">
    <property type="entry name" value="eubact_ribD"/>
    <property type="match status" value="1"/>
</dbReference>
<dbReference type="EC" id="3.5.4.26" evidence="6"/>
<evidence type="ECO:0000313" key="14">
    <source>
        <dbReference type="EMBL" id="MCQ8278248.1"/>
    </source>
</evidence>
<evidence type="ECO:0000256" key="5">
    <source>
        <dbReference type="ARBA" id="ARBA00007417"/>
    </source>
</evidence>
<comment type="pathway">
    <text evidence="2">Cofactor biosynthesis; riboflavin biosynthesis; 5-amino-6-(D-ribitylamino)uracil from GTP: step 2/4.</text>
</comment>
<comment type="pathway">
    <text evidence="3">Cofactor biosynthesis; riboflavin biosynthesis; 5-amino-6-(D-ribitylamino)uracil from GTP: step 3/4.</text>
</comment>
<dbReference type="EMBL" id="JAMSKV010000005">
    <property type="protein sequence ID" value="MCQ8278248.1"/>
    <property type="molecule type" value="Genomic_DNA"/>
</dbReference>
<keyword evidence="12" id="KW-0511">Multifunctional enzyme</keyword>
<evidence type="ECO:0000259" key="13">
    <source>
        <dbReference type="PROSITE" id="PS51747"/>
    </source>
</evidence>
<dbReference type="Gene3D" id="3.40.140.10">
    <property type="entry name" value="Cytidine Deaminase, domain 2"/>
    <property type="match status" value="1"/>
</dbReference>
<comment type="similarity">
    <text evidence="4">In the N-terminal section; belongs to the cytidine and deoxycytidylate deaminase family.</text>
</comment>
<dbReference type="Pfam" id="PF01872">
    <property type="entry name" value="RibD_C"/>
    <property type="match status" value="1"/>
</dbReference>
<proteinExistence type="inferred from homology"/>
<comment type="similarity">
    <text evidence="5">In the C-terminal section; belongs to the HTP reductase family.</text>
</comment>
<keyword evidence="9" id="KW-0686">Riboflavin biosynthesis</keyword>
<evidence type="ECO:0000256" key="3">
    <source>
        <dbReference type="ARBA" id="ARBA00004910"/>
    </source>
</evidence>
<dbReference type="InterPro" id="IPR024072">
    <property type="entry name" value="DHFR-like_dom_sf"/>
</dbReference>
<organism evidence="14 15">
    <name type="scientific">Endosaccharibacter trunci</name>
    <dbReference type="NCBI Taxonomy" id="2812733"/>
    <lineage>
        <taxon>Bacteria</taxon>
        <taxon>Pseudomonadati</taxon>
        <taxon>Pseudomonadota</taxon>
        <taxon>Alphaproteobacteria</taxon>
        <taxon>Acetobacterales</taxon>
        <taxon>Acetobacteraceae</taxon>
        <taxon>Endosaccharibacter</taxon>
    </lineage>
</organism>
<evidence type="ECO:0000256" key="6">
    <source>
        <dbReference type="ARBA" id="ARBA00012766"/>
    </source>
</evidence>
<reference evidence="14 15" key="1">
    <citation type="submission" date="2022-06" db="EMBL/GenBank/DDBJ databases">
        <title>Endosaccharibacter gen. nov., sp. nov., endophytic bacteria isolated from sugarcane.</title>
        <authorList>
            <person name="Pitiwittayakul N."/>
            <person name="Yukphan P."/>
            <person name="Charoenyingcharoen P."/>
            <person name="Tanasupawat S."/>
        </authorList>
    </citation>
    <scope>NUCLEOTIDE SEQUENCE [LARGE SCALE GENOMIC DNA]</scope>
    <source>
        <strain evidence="14 15">KSS8</strain>
    </source>
</reference>
<protein>
    <recommendedName>
        <fullName evidence="8">Riboflavin biosynthesis protein RibD</fullName>
        <ecNumber evidence="7">1.1.1.193</ecNumber>
        <ecNumber evidence="6">3.5.4.26</ecNumber>
    </recommendedName>
</protein>
<accession>A0ABT1W5U0</accession>
<dbReference type="Gene3D" id="3.40.430.10">
    <property type="entry name" value="Dihydrofolate Reductase, subunit A"/>
    <property type="match status" value="1"/>
</dbReference>
<evidence type="ECO:0000256" key="1">
    <source>
        <dbReference type="ARBA" id="ARBA00002151"/>
    </source>
</evidence>
<keyword evidence="14" id="KW-0560">Oxidoreductase</keyword>
<dbReference type="InterPro" id="IPR002734">
    <property type="entry name" value="RibDG_C"/>
</dbReference>
<keyword evidence="11" id="KW-0862">Zinc</keyword>
<evidence type="ECO:0000256" key="2">
    <source>
        <dbReference type="ARBA" id="ARBA00004882"/>
    </source>
</evidence>
<dbReference type="InterPro" id="IPR016192">
    <property type="entry name" value="APOBEC/CMP_deaminase_Zn-bd"/>
</dbReference>
<dbReference type="SUPFAM" id="SSF53927">
    <property type="entry name" value="Cytidine deaminase-like"/>
    <property type="match status" value="1"/>
</dbReference>
<evidence type="ECO:0000256" key="9">
    <source>
        <dbReference type="ARBA" id="ARBA00022619"/>
    </source>
</evidence>
<name>A0ABT1W5U0_9PROT</name>
<feature type="domain" description="CMP/dCMP-type deaminase" evidence="13">
    <location>
        <begin position="17"/>
        <end position="143"/>
    </location>
</feature>
<dbReference type="InterPro" id="IPR002125">
    <property type="entry name" value="CMP_dCMP_dom"/>
</dbReference>
<evidence type="ECO:0000256" key="4">
    <source>
        <dbReference type="ARBA" id="ARBA00005259"/>
    </source>
</evidence>
<gene>
    <name evidence="14" type="primary">ribD</name>
    <name evidence="14" type="ORF">NFI95_07275</name>
</gene>
<evidence type="ECO:0000256" key="8">
    <source>
        <dbReference type="ARBA" id="ARBA00019930"/>
    </source>
</evidence>
<evidence type="ECO:0000256" key="11">
    <source>
        <dbReference type="ARBA" id="ARBA00022833"/>
    </source>
</evidence>
<evidence type="ECO:0000256" key="7">
    <source>
        <dbReference type="ARBA" id="ARBA00013173"/>
    </source>
</evidence>
<dbReference type="SUPFAM" id="SSF53597">
    <property type="entry name" value="Dihydrofolate reductase-like"/>
    <property type="match status" value="1"/>
</dbReference>
<comment type="function">
    <text evidence="1">Converts 2,5-diamino-6-(ribosylamino)-4(3h)-pyrimidinone 5'-phosphate into 5-amino-6-(ribosylamino)-2,4(1h,3h)-pyrimidinedione 5'-phosphate.</text>
</comment>
<keyword evidence="10" id="KW-0479">Metal-binding</keyword>
<dbReference type="InterPro" id="IPR004794">
    <property type="entry name" value="Eubact_RibD"/>
</dbReference>
<dbReference type="GO" id="GO:0008835">
    <property type="term" value="F:diaminohydroxyphosphoribosylaminopyrimidine deaminase activity"/>
    <property type="evidence" value="ECO:0007669"/>
    <property type="project" value="UniProtKB-EC"/>
</dbReference>
<dbReference type="GO" id="GO:0008703">
    <property type="term" value="F:5-amino-6-(5-phosphoribosylamino)uracil reductase activity"/>
    <property type="evidence" value="ECO:0007669"/>
    <property type="project" value="UniProtKB-EC"/>
</dbReference>
<evidence type="ECO:0000256" key="10">
    <source>
        <dbReference type="ARBA" id="ARBA00022723"/>
    </source>
</evidence>
<dbReference type="PROSITE" id="PS51747">
    <property type="entry name" value="CYT_DCMP_DEAMINASES_2"/>
    <property type="match status" value="1"/>
</dbReference>
<dbReference type="InterPro" id="IPR016193">
    <property type="entry name" value="Cytidine_deaminase-like"/>
</dbReference>
<keyword evidence="14" id="KW-0378">Hydrolase</keyword>